<keyword evidence="3" id="KW-1003">Cell membrane</keyword>
<dbReference type="Gene3D" id="2.60.40.420">
    <property type="entry name" value="Cupredoxins - blue copper proteins"/>
    <property type="match status" value="3"/>
</dbReference>
<evidence type="ECO:0000256" key="17">
    <source>
        <dbReference type="SAM" id="Phobius"/>
    </source>
</evidence>
<evidence type="ECO:0000256" key="10">
    <source>
        <dbReference type="ARBA" id="ARBA00023002"/>
    </source>
</evidence>
<evidence type="ECO:0000256" key="5">
    <source>
        <dbReference type="ARBA" id="ARBA00022692"/>
    </source>
</evidence>
<dbReference type="Pfam" id="PF07732">
    <property type="entry name" value="Cu-oxidase_3"/>
    <property type="match status" value="1"/>
</dbReference>
<proteinExistence type="inferred from homology"/>
<dbReference type="PANTHER" id="PTHR11709">
    <property type="entry name" value="MULTI-COPPER OXIDASE"/>
    <property type="match status" value="1"/>
</dbReference>
<feature type="chain" id="PRO_5030706303" description="Multicopper oxidase" evidence="18">
    <location>
        <begin position="22"/>
        <end position="584"/>
    </location>
</feature>
<evidence type="ECO:0000259" key="19">
    <source>
        <dbReference type="Pfam" id="PF00394"/>
    </source>
</evidence>
<dbReference type="PROSITE" id="PS00080">
    <property type="entry name" value="MULTICOPPER_OXIDASE2"/>
    <property type="match status" value="1"/>
</dbReference>
<evidence type="ECO:0000256" key="12">
    <source>
        <dbReference type="ARBA" id="ARBA00023008"/>
    </source>
</evidence>
<dbReference type="GO" id="GO:0016491">
    <property type="term" value="F:oxidoreductase activity"/>
    <property type="evidence" value="ECO:0007669"/>
    <property type="project" value="UniProtKB-KW"/>
</dbReference>
<keyword evidence="6" id="KW-0479">Metal-binding</keyword>
<evidence type="ECO:0000256" key="18">
    <source>
        <dbReference type="SAM" id="SignalP"/>
    </source>
</evidence>
<dbReference type="SUPFAM" id="SSF49503">
    <property type="entry name" value="Cupredoxins"/>
    <property type="match status" value="3"/>
</dbReference>
<dbReference type="InterPro" id="IPR045087">
    <property type="entry name" value="Cu-oxidase_fam"/>
</dbReference>
<keyword evidence="15" id="KW-0325">Glycoprotein</keyword>
<dbReference type="Pfam" id="PF07731">
    <property type="entry name" value="Cu-oxidase_2"/>
    <property type="match status" value="1"/>
</dbReference>
<keyword evidence="12" id="KW-0186">Copper</keyword>
<dbReference type="VEuPathDB" id="FungiDB:JI435_022870"/>
<dbReference type="CDD" id="cd13899">
    <property type="entry name" value="CuRO_3_Fet3p"/>
    <property type="match status" value="1"/>
</dbReference>
<dbReference type="GO" id="GO:0006826">
    <property type="term" value="P:iron ion transport"/>
    <property type="evidence" value="ECO:0007669"/>
    <property type="project" value="UniProtKB-KW"/>
</dbReference>
<dbReference type="InterPro" id="IPR002355">
    <property type="entry name" value="Cu_oxidase_Cu_BS"/>
</dbReference>
<evidence type="ECO:0000256" key="3">
    <source>
        <dbReference type="ARBA" id="ARBA00022475"/>
    </source>
</evidence>
<feature type="signal peptide" evidence="18">
    <location>
        <begin position="1"/>
        <end position="21"/>
    </location>
</feature>
<keyword evidence="14 17" id="KW-0472">Membrane</keyword>
<dbReference type="InterPro" id="IPR008972">
    <property type="entry name" value="Cupredoxin"/>
</dbReference>
<keyword evidence="5 17" id="KW-0812">Transmembrane</keyword>
<gene>
    <name evidence="22" type="ORF">JI435_022870</name>
</gene>
<evidence type="ECO:0000256" key="14">
    <source>
        <dbReference type="ARBA" id="ARBA00023136"/>
    </source>
</evidence>
<evidence type="ECO:0000256" key="15">
    <source>
        <dbReference type="ARBA" id="ARBA00023180"/>
    </source>
</evidence>
<keyword evidence="4" id="KW-0410">Iron transport</keyword>
<dbReference type="FunFam" id="2.60.40.420:FF:000022">
    <property type="entry name" value="FET5p Multicopper oxidase"/>
    <property type="match status" value="1"/>
</dbReference>
<dbReference type="GO" id="GO:0005507">
    <property type="term" value="F:copper ion binding"/>
    <property type="evidence" value="ECO:0007669"/>
    <property type="project" value="InterPro"/>
</dbReference>
<sequence length="584" mass="64144">MALSLSSFLLPISLLTSIAQCATVTYDFDVAWTYANPDGQQTRPVMGVNGQWPVPAIVATKGDQVVVNVKNSLGNESTSLHFHGLYQNGTTHMDGPVAVSQCGIPPGSSFTYNFTVDQAGSYWWHSHERGQYPDGLRGPLIIHDTQDPHKDLYDEEVVLTLSDWYHDRMQELLKSFISISNPSGAEPVPQAALMNDTQNLAFKVQPGKTYLFRLINMGAFAAQYVWFEGHTMRIVEVDGVYTEPTEADMIYLTAAQRYSVLVTAKNDTTSNFAFMGSMDQDLFDAVPDGLNPNVTGWLVYDDTKPNPAPKEIDAFEPFDDFKLVPYDKEALFDKVDHSITLDLKMDVLNDGANYAFFNDITYVSPKVPTLYSVLSTGENATNPAIYGSNTNAFILSANEVVEIILNNDDPGKHPFHLHGHAFQVVTRSEEEAGFFDPSNVTALPATPMKRDTILVRPNGHIVLRFRADNAGVWLFHCHIEWHVASGLTATMIERPLDIQRQLAGKIPEDHLKVCEAGSVPTAGNAAGNTKDLLDLSGENKSPGELPAGFTARGIVALVFSCLAAFLGMATIGWYGMRPIKAKTG</sequence>
<organism evidence="22 23">
    <name type="scientific">Phaeosphaeria nodorum (strain SN15 / ATCC MYA-4574 / FGSC 10173)</name>
    <name type="common">Glume blotch fungus</name>
    <name type="synonym">Parastagonospora nodorum</name>
    <dbReference type="NCBI Taxonomy" id="321614"/>
    <lineage>
        <taxon>Eukaryota</taxon>
        <taxon>Fungi</taxon>
        <taxon>Dikarya</taxon>
        <taxon>Ascomycota</taxon>
        <taxon>Pezizomycotina</taxon>
        <taxon>Dothideomycetes</taxon>
        <taxon>Pleosporomycetidae</taxon>
        <taxon>Pleosporales</taxon>
        <taxon>Pleosporineae</taxon>
        <taxon>Phaeosphaeriaceae</taxon>
        <taxon>Parastagonospora</taxon>
    </lineage>
</organism>
<name>A0A7U2ES88_PHANO</name>
<keyword evidence="23" id="KW-1185">Reference proteome</keyword>
<evidence type="ECO:0000256" key="13">
    <source>
        <dbReference type="ARBA" id="ARBA00023065"/>
    </source>
</evidence>
<keyword evidence="13" id="KW-0406">Ion transport</keyword>
<dbReference type="PANTHER" id="PTHR11709:SF361">
    <property type="entry name" value="IRON TRANSPORT MULTICOPPER OXIDASE FET3"/>
    <property type="match status" value="1"/>
</dbReference>
<protein>
    <recommendedName>
        <fullName evidence="24">Multicopper oxidase</fullName>
    </recommendedName>
</protein>
<keyword evidence="9 17" id="KW-1133">Transmembrane helix</keyword>
<accession>A0A7U2ES88</accession>
<evidence type="ECO:0000313" key="23">
    <source>
        <dbReference type="Proteomes" id="UP000663193"/>
    </source>
</evidence>
<evidence type="ECO:0000256" key="16">
    <source>
        <dbReference type="ARBA" id="ARBA00037814"/>
    </source>
</evidence>
<dbReference type="CDD" id="cd13877">
    <property type="entry name" value="CuRO_2_Fet3p_like"/>
    <property type="match status" value="1"/>
</dbReference>
<evidence type="ECO:0000313" key="22">
    <source>
        <dbReference type="EMBL" id="QRC92126.1"/>
    </source>
</evidence>
<feature type="domain" description="Plastocyanin-like" evidence="21">
    <location>
        <begin position="30"/>
        <end position="146"/>
    </location>
</feature>
<evidence type="ECO:0000256" key="6">
    <source>
        <dbReference type="ARBA" id="ARBA00022723"/>
    </source>
</evidence>
<dbReference type="FunFam" id="2.60.40.420:FF:000024">
    <property type="entry name" value="FET5p Multicopper oxidase"/>
    <property type="match status" value="1"/>
</dbReference>
<dbReference type="CDD" id="cd13851">
    <property type="entry name" value="CuRO_1_Fet3p"/>
    <property type="match status" value="1"/>
</dbReference>
<dbReference type="GO" id="GO:0005886">
    <property type="term" value="C:plasma membrane"/>
    <property type="evidence" value="ECO:0007669"/>
    <property type="project" value="UniProtKB-SubCell"/>
</dbReference>
<evidence type="ECO:0000256" key="7">
    <source>
        <dbReference type="ARBA" id="ARBA00022729"/>
    </source>
</evidence>
<dbReference type="InterPro" id="IPR044130">
    <property type="entry name" value="CuRO_2_Fet3-like"/>
</dbReference>
<keyword evidence="10" id="KW-0560">Oxidoreductase</keyword>
<feature type="domain" description="Plastocyanin-like" evidence="19">
    <location>
        <begin position="155"/>
        <end position="301"/>
    </location>
</feature>
<dbReference type="Pfam" id="PF00394">
    <property type="entry name" value="Cu-oxidase"/>
    <property type="match status" value="1"/>
</dbReference>
<dbReference type="PROSITE" id="PS00079">
    <property type="entry name" value="MULTICOPPER_OXIDASE1"/>
    <property type="match status" value="2"/>
</dbReference>
<evidence type="ECO:0000259" key="21">
    <source>
        <dbReference type="Pfam" id="PF07732"/>
    </source>
</evidence>
<comment type="subcellular location">
    <subcellularLocation>
        <location evidence="16">Cell membrane</location>
        <topology evidence="16">Single-pass type I membrane protein</topology>
        <orientation evidence="16">Extracellular side</orientation>
    </subcellularLocation>
</comment>
<evidence type="ECO:0000259" key="20">
    <source>
        <dbReference type="Pfam" id="PF07731"/>
    </source>
</evidence>
<keyword evidence="7 18" id="KW-0732">Signal</keyword>
<evidence type="ECO:0000256" key="4">
    <source>
        <dbReference type="ARBA" id="ARBA00022496"/>
    </source>
</evidence>
<dbReference type="InterPro" id="IPR011706">
    <property type="entry name" value="Cu-oxidase_C"/>
</dbReference>
<dbReference type="InterPro" id="IPR011707">
    <property type="entry name" value="Cu-oxidase-like_N"/>
</dbReference>
<dbReference type="FunFam" id="2.60.40.420:FF:000025">
    <property type="entry name" value="FET5p Multicopper oxidase"/>
    <property type="match status" value="1"/>
</dbReference>
<evidence type="ECO:0008006" key="24">
    <source>
        <dbReference type="Google" id="ProtNLM"/>
    </source>
</evidence>
<dbReference type="AlphaFoldDB" id="A0A7U2ES88"/>
<keyword evidence="2" id="KW-0813">Transport</keyword>
<evidence type="ECO:0000256" key="1">
    <source>
        <dbReference type="ARBA" id="ARBA00010609"/>
    </source>
</evidence>
<keyword evidence="8" id="KW-0677">Repeat</keyword>
<feature type="domain" description="Plastocyanin-like" evidence="20">
    <location>
        <begin position="362"/>
        <end position="495"/>
    </location>
</feature>
<reference evidence="23" key="1">
    <citation type="journal article" date="2021" name="BMC Genomics">
        <title>Chromosome-level genome assembly and manually-curated proteome of model necrotroph Parastagonospora nodorum Sn15 reveals a genome-wide trove of candidate effector homologs, and redundancy of virulence-related functions within an accessory chromosome.</title>
        <authorList>
            <person name="Bertazzoni S."/>
            <person name="Jones D.A.B."/>
            <person name="Phan H.T."/>
            <person name="Tan K.-C."/>
            <person name="Hane J.K."/>
        </authorList>
    </citation>
    <scope>NUCLEOTIDE SEQUENCE [LARGE SCALE GENOMIC DNA]</scope>
    <source>
        <strain evidence="23">SN15 / ATCC MYA-4574 / FGSC 10173)</strain>
    </source>
</reference>
<dbReference type="InterPro" id="IPR033138">
    <property type="entry name" value="Cu_oxidase_CS"/>
</dbReference>
<evidence type="ECO:0000256" key="8">
    <source>
        <dbReference type="ARBA" id="ARBA00022737"/>
    </source>
</evidence>
<dbReference type="Proteomes" id="UP000663193">
    <property type="component" value="Chromosome 2"/>
</dbReference>
<dbReference type="OrthoDB" id="2121828at2759"/>
<evidence type="ECO:0000256" key="2">
    <source>
        <dbReference type="ARBA" id="ARBA00022448"/>
    </source>
</evidence>
<evidence type="ECO:0000256" key="11">
    <source>
        <dbReference type="ARBA" id="ARBA00023004"/>
    </source>
</evidence>
<evidence type="ECO:0000256" key="9">
    <source>
        <dbReference type="ARBA" id="ARBA00022989"/>
    </source>
</evidence>
<dbReference type="InterPro" id="IPR001117">
    <property type="entry name" value="Cu-oxidase_2nd"/>
</dbReference>
<dbReference type="EMBL" id="CP069024">
    <property type="protein sequence ID" value="QRC92126.1"/>
    <property type="molecule type" value="Genomic_DNA"/>
</dbReference>
<keyword evidence="11" id="KW-0408">Iron</keyword>
<comment type="similarity">
    <text evidence="1">Belongs to the multicopper oxidase family.</text>
</comment>
<feature type="transmembrane region" description="Helical" evidence="17">
    <location>
        <begin position="554"/>
        <end position="576"/>
    </location>
</feature>